<sequence length="138" mass="15703">MGFQASCPGESVIVVMDANRNRENLAALNWALTNVVRPKDTVLVLGILCKVGRKSSCFPLYIWEKLEFSGQGDMTPKVLEEEIVKKREKYQAALQPFYRQCKRNEVKLEVKLAAGFSPKIITIEEAQSTNTRWIVLDR</sequence>
<gene>
    <name evidence="1" type="ORF">MRB53_034713</name>
</gene>
<name>A0ACC2K2K9_PERAE</name>
<reference evidence="1 2" key="1">
    <citation type="journal article" date="2022" name="Hortic Res">
        <title>A haplotype resolved chromosomal level avocado genome allows analysis of novel avocado genes.</title>
        <authorList>
            <person name="Nath O."/>
            <person name="Fletcher S.J."/>
            <person name="Hayward A."/>
            <person name="Shaw L.M."/>
            <person name="Masouleh A.K."/>
            <person name="Furtado A."/>
            <person name="Henry R.J."/>
            <person name="Mitter N."/>
        </authorList>
    </citation>
    <scope>NUCLEOTIDE SEQUENCE [LARGE SCALE GENOMIC DNA]</scope>
    <source>
        <strain evidence="2">cv. Hass</strain>
    </source>
</reference>
<keyword evidence="2" id="KW-1185">Reference proteome</keyword>
<organism evidence="1 2">
    <name type="scientific">Persea americana</name>
    <name type="common">Avocado</name>
    <dbReference type="NCBI Taxonomy" id="3435"/>
    <lineage>
        <taxon>Eukaryota</taxon>
        <taxon>Viridiplantae</taxon>
        <taxon>Streptophyta</taxon>
        <taxon>Embryophyta</taxon>
        <taxon>Tracheophyta</taxon>
        <taxon>Spermatophyta</taxon>
        <taxon>Magnoliopsida</taxon>
        <taxon>Magnoliidae</taxon>
        <taxon>Laurales</taxon>
        <taxon>Lauraceae</taxon>
        <taxon>Persea</taxon>
    </lineage>
</organism>
<evidence type="ECO:0000313" key="1">
    <source>
        <dbReference type="EMBL" id="KAJ8615341.1"/>
    </source>
</evidence>
<comment type="caution">
    <text evidence="1">The sequence shown here is derived from an EMBL/GenBank/DDBJ whole genome shotgun (WGS) entry which is preliminary data.</text>
</comment>
<evidence type="ECO:0000313" key="2">
    <source>
        <dbReference type="Proteomes" id="UP001234297"/>
    </source>
</evidence>
<dbReference type="EMBL" id="CM056820">
    <property type="protein sequence ID" value="KAJ8615341.1"/>
    <property type="molecule type" value="Genomic_DNA"/>
</dbReference>
<dbReference type="Proteomes" id="UP001234297">
    <property type="component" value="Chromosome 12"/>
</dbReference>
<proteinExistence type="predicted"/>
<protein>
    <submittedName>
        <fullName evidence="1">Uncharacterized protein</fullName>
    </submittedName>
</protein>
<accession>A0ACC2K2K9</accession>